<dbReference type="PIRSF" id="PIRSF006304">
    <property type="entry name" value="GatC"/>
    <property type="match status" value="1"/>
</dbReference>
<comment type="caution">
    <text evidence="9">The sequence shown here is derived from an EMBL/GenBank/DDBJ whole genome shotgun (WGS) entry which is preliminary data.</text>
</comment>
<dbReference type="GO" id="GO:0009401">
    <property type="term" value="P:phosphoenolpyruvate-dependent sugar phosphotransferase system"/>
    <property type="evidence" value="ECO:0007669"/>
    <property type="project" value="UniProtKB-KW"/>
</dbReference>
<protein>
    <submittedName>
        <fullName evidence="9">PTS galactitol transporter subunit IIC</fullName>
    </submittedName>
</protein>
<keyword evidence="3" id="KW-1003">Cell membrane</keyword>
<keyword evidence="7" id="KW-1133">Transmembrane helix</keyword>
<name>A0A174XL94_9FIRM</name>
<keyword evidence="8" id="KW-0472">Membrane</keyword>
<dbReference type="Proteomes" id="UP000434223">
    <property type="component" value="Unassembled WGS sequence"/>
</dbReference>
<dbReference type="PANTHER" id="PTHR37324">
    <property type="entry name" value="PTS SYSTEM GALACTITOL-SPECIFIC EIIC COMPONENT"/>
    <property type="match status" value="1"/>
</dbReference>
<keyword evidence="5" id="KW-0598">Phosphotransferase system</keyword>
<evidence type="ECO:0000256" key="2">
    <source>
        <dbReference type="ARBA" id="ARBA00022448"/>
    </source>
</evidence>
<dbReference type="InterPro" id="IPR013014">
    <property type="entry name" value="PTS_EIIC_2"/>
</dbReference>
<evidence type="ECO:0000256" key="6">
    <source>
        <dbReference type="ARBA" id="ARBA00022692"/>
    </source>
</evidence>
<evidence type="ECO:0000256" key="4">
    <source>
        <dbReference type="ARBA" id="ARBA00022597"/>
    </source>
</evidence>
<comment type="subcellular location">
    <subcellularLocation>
        <location evidence="1">Cell membrane</location>
        <topology evidence="1">Multi-pass membrane protein</topology>
    </subcellularLocation>
</comment>
<dbReference type="PANTHER" id="PTHR37324:SF2">
    <property type="entry name" value="PTS SYSTEM GALACTITOL-SPECIFIC EIIC COMPONENT"/>
    <property type="match status" value="1"/>
</dbReference>
<dbReference type="GeneID" id="93151901"/>
<dbReference type="GO" id="GO:0015577">
    <property type="term" value="F:galactitol transmembrane transporter activity"/>
    <property type="evidence" value="ECO:0007669"/>
    <property type="project" value="InterPro"/>
</dbReference>
<dbReference type="OrthoDB" id="9787936at2"/>
<dbReference type="GO" id="GO:0005886">
    <property type="term" value="C:plasma membrane"/>
    <property type="evidence" value="ECO:0007669"/>
    <property type="project" value="UniProtKB-SubCell"/>
</dbReference>
<evidence type="ECO:0000256" key="5">
    <source>
        <dbReference type="ARBA" id="ARBA00022683"/>
    </source>
</evidence>
<dbReference type="AlphaFoldDB" id="A0A174XL94"/>
<organism evidence="9 10">
    <name type="scientific">Hungatella hathewayi</name>
    <dbReference type="NCBI Taxonomy" id="154046"/>
    <lineage>
        <taxon>Bacteria</taxon>
        <taxon>Bacillati</taxon>
        <taxon>Bacillota</taxon>
        <taxon>Clostridia</taxon>
        <taxon>Lachnospirales</taxon>
        <taxon>Lachnospiraceae</taxon>
        <taxon>Hungatella</taxon>
    </lineage>
</organism>
<dbReference type="Pfam" id="PF03611">
    <property type="entry name" value="EIIC-GAT"/>
    <property type="match status" value="1"/>
</dbReference>
<evidence type="ECO:0000256" key="3">
    <source>
        <dbReference type="ARBA" id="ARBA00022475"/>
    </source>
</evidence>
<evidence type="ECO:0000256" key="7">
    <source>
        <dbReference type="ARBA" id="ARBA00022989"/>
    </source>
</evidence>
<reference evidence="9 10" key="1">
    <citation type="submission" date="2019-09" db="EMBL/GenBank/DDBJ databases">
        <title>Draft genome sequencing of Hungatella hathewayi 123Y-2.</title>
        <authorList>
            <person name="Lv Q."/>
            <person name="Li S."/>
        </authorList>
    </citation>
    <scope>NUCLEOTIDE SEQUENCE [LARGE SCALE GENOMIC DNA]</scope>
    <source>
        <strain evidence="9 10">123Y-2</strain>
    </source>
</reference>
<evidence type="ECO:0000313" key="9">
    <source>
        <dbReference type="EMBL" id="MUB66871.1"/>
    </source>
</evidence>
<gene>
    <name evidence="9" type="ORF">GNE07_28045</name>
</gene>
<dbReference type="InterPro" id="IPR004703">
    <property type="entry name" value="PTS_sugar-sp_permease"/>
</dbReference>
<keyword evidence="6" id="KW-0812">Transmembrane</keyword>
<evidence type="ECO:0000256" key="1">
    <source>
        <dbReference type="ARBA" id="ARBA00004651"/>
    </source>
</evidence>
<proteinExistence type="predicted"/>
<keyword evidence="2" id="KW-0813">Transport</keyword>
<dbReference type="EMBL" id="WNME01000036">
    <property type="protein sequence ID" value="MUB66871.1"/>
    <property type="molecule type" value="Genomic_DNA"/>
</dbReference>
<keyword evidence="4" id="KW-0762">Sugar transport</keyword>
<sequence>MELIKTFFSAITNAGSTVVLPLIFFAIGLILKMKVGKAFSAALTLGVALAGISAVTGFLSSAIGPAAASFVENTGANLNAIDMGWAPALGVAWQWEYAFLMFPLHIAINVIMLAAGMTFTLNVDMWNVANKVATGFFVYTASGNVLLGFAFVILQTVLELLIGDANQKNVQKLSGVPGVTTPHPMFLNLPLLWPIKLLLDKIIPVRKPLDINSLRSKIGIFGESHVIGFLIGLLIGLIGGYSVVESVTMAVQVATALVLIPMAAKLFMTALTPISEAANRFMKARFHDRKFCIGLDWPILAGSNEIYVTTILSIPVILALAMVLPFNIVLPLAGIMYMCIPITTLLLYQGDLLKMMITQVITIPFSLYAASYFAPMIDGLARQKGTDLSSLAEGQMMGWYGVDFGFLRWTFCEVTLGNILAIAIFVGYLVLTFFYLKARKKEEAAIEL</sequence>
<evidence type="ECO:0000256" key="8">
    <source>
        <dbReference type="ARBA" id="ARBA00023136"/>
    </source>
</evidence>
<dbReference type="PROSITE" id="PS51104">
    <property type="entry name" value="PTS_EIIC_TYPE_2"/>
    <property type="match status" value="1"/>
</dbReference>
<evidence type="ECO:0000313" key="10">
    <source>
        <dbReference type="Proteomes" id="UP000434223"/>
    </source>
</evidence>
<dbReference type="InterPro" id="IPR013853">
    <property type="entry name" value="EIIC-GAT"/>
</dbReference>
<accession>A0A174XL94</accession>
<dbReference type="RefSeq" id="WP_006770597.1">
    <property type="nucleotide sequence ID" value="NZ_CABJBJ010000035.1"/>
</dbReference>